<feature type="binding site" evidence="8">
    <location>
        <position position="419"/>
    </location>
    <ligand>
        <name>Zn(2+)</name>
        <dbReference type="ChEBI" id="CHEBI:29105"/>
        <label>1</label>
    </ligand>
</feature>
<dbReference type="Gene3D" id="3.40.1440.60">
    <property type="entry name" value="PriA, 3(prime) DNA-binding domain"/>
    <property type="match status" value="1"/>
</dbReference>
<feature type="binding site" evidence="8">
    <location>
        <position position="410"/>
    </location>
    <ligand>
        <name>Zn(2+)</name>
        <dbReference type="ChEBI" id="CHEBI:29105"/>
        <label>2</label>
    </ligand>
</feature>
<feature type="region of interest" description="Disordered" evidence="9">
    <location>
        <begin position="106"/>
        <end position="136"/>
    </location>
</feature>
<dbReference type="eggNOG" id="COG1198">
    <property type="taxonomic scope" value="Bacteria"/>
</dbReference>
<dbReference type="GO" id="GO:0006270">
    <property type="term" value="P:DNA replication initiation"/>
    <property type="evidence" value="ECO:0007669"/>
    <property type="project" value="TreeGrafter"/>
</dbReference>
<proteinExistence type="inferred from homology"/>
<feature type="domain" description="Primosomal protein N' 3' DNA-binding" evidence="10">
    <location>
        <begin position="14"/>
        <end position="106"/>
    </location>
</feature>
<dbReference type="RefSeq" id="WP_013139192.1">
    <property type="nucleotide sequence ID" value="NC_014168.1"/>
</dbReference>
<comment type="function">
    <text evidence="8">Initiates the restart of stalled replication forks, which reloads the replicative helicase on sites other than the origin of replication. Recognizes and binds to abandoned replication forks and remodels them to uncover a helicase loading site. Promotes assembly of the primosome at these replication forks.</text>
</comment>
<dbReference type="GO" id="GO:0043138">
    <property type="term" value="F:3'-5' DNA helicase activity"/>
    <property type="evidence" value="ECO:0007669"/>
    <property type="project" value="TreeGrafter"/>
</dbReference>
<evidence type="ECO:0000256" key="5">
    <source>
        <dbReference type="ARBA" id="ARBA00022833"/>
    </source>
</evidence>
<evidence type="ECO:0000259" key="10">
    <source>
        <dbReference type="Pfam" id="PF17764"/>
    </source>
</evidence>
<keyword evidence="3 8" id="KW-0479">Metal-binding</keyword>
<feature type="binding site" evidence="8">
    <location>
        <position position="390"/>
    </location>
    <ligand>
        <name>Zn(2+)</name>
        <dbReference type="ChEBI" id="CHEBI:29105"/>
        <label>2</label>
    </ligand>
</feature>
<comment type="caution">
    <text evidence="8">As this protein does not have any detectable helicase domains, it probably does not have helicase activity.</text>
</comment>
<dbReference type="InterPro" id="IPR041222">
    <property type="entry name" value="PriA_3primeBD"/>
</dbReference>
<dbReference type="GO" id="GO:0005524">
    <property type="term" value="F:ATP binding"/>
    <property type="evidence" value="ECO:0007669"/>
    <property type="project" value="UniProtKB-UniRule"/>
</dbReference>
<dbReference type="EMBL" id="CP001958">
    <property type="protein sequence ID" value="ADG98742.1"/>
    <property type="molecule type" value="Genomic_DNA"/>
</dbReference>
<keyword evidence="2 8" id="KW-0235">DNA replication</keyword>
<evidence type="ECO:0000256" key="3">
    <source>
        <dbReference type="ARBA" id="ARBA00022723"/>
    </source>
</evidence>
<organism evidence="11 12">
    <name type="scientific">Segniliparus rotundus (strain ATCC BAA-972 / CDC 1076 / CIP 108378 / DSM 44985 / JCM 13578)</name>
    <dbReference type="NCBI Taxonomy" id="640132"/>
    <lineage>
        <taxon>Bacteria</taxon>
        <taxon>Bacillati</taxon>
        <taxon>Actinomycetota</taxon>
        <taxon>Actinomycetes</taxon>
        <taxon>Mycobacteriales</taxon>
        <taxon>Segniliparaceae</taxon>
        <taxon>Segniliparus</taxon>
    </lineage>
</organism>
<dbReference type="InterPro" id="IPR042115">
    <property type="entry name" value="PriA_3primeBD_sf"/>
</dbReference>
<evidence type="ECO:0000256" key="2">
    <source>
        <dbReference type="ARBA" id="ARBA00022705"/>
    </source>
</evidence>
<gene>
    <name evidence="8" type="primary">priA</name>
    <name evidence="11" type="ordered locus">Srot_2292</name>
</gene>
<dbReference type="PANTHER" id="PTHR30580">
    <property type="entry name" value="PRIMOSOMAL PROTEIN N"/>
    <property type="match status" value="1"/>
</dbReference>
<keyword evidence="6 8" id="KW-0067">ATP-binding</keyword>
<keyword evidence="5 8" id="KW-0862">Zinc</keyword>
<dbReference type="HOGENOM" id="CLU_015485_1_0_11"/>
<evidence type="ECO:0000313" key="11">
    <source>
        <dbReference type="EMBL" id="ADG98742.1"/>
    </source>
</evidence>
<dbReference type="HAMAP" id="MF_00983">
    <property type="entry name" value="PriA"/>
    <property type="match status" value="1"/>
</dbReference>
<feature type="binding site" evidence="8">
    <location>
        <position position="407"/>
    </location>
    <ligand>
        <name>Zn(2+)</name>
        <dbReference type="ChEBI" id="CHEBI:29105"/>
        <label>2</label>
    </ligand>
</feature>
<dbReference type="GO" id="GO:0003677">
    <property type="term" value="F:DNA binding"/>
    <property type="evidence" value="ECO:0007669"/>
    <property type="project" value="UniProtKB-UniRule"/>
</dbReference>
<sequence>MSLPVARVLPLVGPAHLDREFDYLVTAEQDAAAQPGVRVRVRFAGRLVDGFLLERAERSEHQGRLAPLHRVVSPERVLPEELRALVEAVAARYAGTRGEVVRLAIPPRHARAETAPAQPRPGPSQPRPELGHPDGWSRYEHGAAFATALAEGRAPRGVWSALPGESWPRRFAELAAVAAASGRASVLVAPDARDVRLLADACRDALGPQAVAVVTADAGPSARYSQWLAALRGRVWCVVGTRAAMFAPVPQLGLVAIWDDGDENHHEQRAPYYHAREVAILRARESGCALLVAGHVVTPQSKLLVDSGWAHGVRASRAELRAAAPRIAAAGEREAELARDPLARSARLPGSAFAAARAALDAGSPVLVQTPRKGYLAALSCARCRVAARCRHCRGPLVLGQSGGLRCGWCGEAEANFACAACGAQKVRAGVRGAERTAEEFGRAFPGTRVSHSAGERIIERVPSSAMLVVATPGAEPRVENGGYGAALLLDAWQLLERPHLRAVEQAAQAWFHAAAFVRPAAQGGRVVITADAASRAVEALIRWDPWWLAAQELADREELGFTPAVRMASVEGEAAAVERFLAAVALPETADVLGPVELDEDEGCRQVRMLLRAPRQHGAALSAALRAARAVVSAKGEGEGVRVRVDPAHIG</sequence>
<feature type="binding site" evidence="8">
    <location>
        <position position="384"/>
    </location>
    <ligand>
        <name>Zn(2+)</name>
        <dbReference type="ChEBI" id="CHEBI:29105"/>
        <label>1</label>
    </ligand>
</feature>
<feature type="binding site" evidence="8">
    <location>
        <position position="393"/>
    </location>
    <ligand>
        <name>Zn(2+)</name>
        <dbReference type="ChEBI" id="CHEBI:29105"/>
        <label>2</label>
    </ligand>
</feature>
<dbReference type="GO" id="GO:0006310">
    <property type="term" value="P:DNA recombination"/>
    <property type="evidence" value="ECO:0007669"/>
    <property type="project" value="InterPro"/>
</dbReference>
<evidence type="ECO:0000313" key="12">
    <source>
        <dbReference type="Proteomes" id="UP000002247"/>
    </source>
</evidence>
<reference evidence="11 12" key="1">
    <citation type="journal article" date="2010" name="Stand. Genomic Sci.">
        <title>Complete genome sequence of Segniliparus rotundus type strain (CDC 1076).</title>
        <authorList>
            <person name="Sikorski J."/>
            <person name="Lapidus A."/>
            <person name="Copeland A."/>
            <person name="Misra M."/>
            <person name="Glavina Del Rio T."/>
            <person name="Nolan M."/>
            <person name="Lucas S."/>
            <person name="Chen F."/>
            <person name="Tice H."/>
            <person name="Cheng J.F."/>
            <person name="Jando M."/>
            <person name="Schneider S."/>
            <person name="Bruce D."/>
            <person name="Goodwin L."/>
            <person name="Pitluck S."/>
            <person name="Liolios K."/>
            <person name="Mikhailova N."/>
            <person name="Pati A."/>
            <person name="Ivanova N."/>
            <person name="Mavromatis K."/>
            <person name="Chen A."/>
            <person name="Palaniappan K."/>
            <person name="Chertkov O."/>
            <person name="Land M."/>
            <person name="Hauser L."/>
            <person name="Chang Y.J."/>
            <person name="Jeffries C.D."/>
            <person name="Brettin T."/>
            <person name="Detter J.C."/>
            <person name="Han C."/>
            <person name="Rohde M."/>
            <person name="Goker M."/>
            <person name="Bristow J."/>
            <person name="Eisen J.A."/>
            <person name="Markowitz V."/>
            <person name="Hugenholtz P."/>
            <person name="Kyrpides N.C."/>
            <person name="Klenk H.P."/>
        </authorList>
    </citation>
    <scope>NUCLEOTIDE SEQUENCE [LARGE SCALE GENOMIC DNA]</scope>
    <source>
        <strain evidence="12">ATCC BAA-972 / CDC 1076 / CIP 108378 / DSM 44985 / JCM 13578</strain>
    </source>
</reference>
<dbReference type="PANTHER" id="PTHR30580:SF0">
    <property type="entry name" value="PRIMOSOMAL PROTEIN N"/>
    <property type="match status" value="1"/>
</dbReference>
<evidence type="ECO:0000256" key="1">
    <source>
        <dbReference type="ARBA" id="ARBA00022515"/>
    </source>
</evidence>
<comment type="cofactor">
    <cofactor evidence="8">
        <name>Zn(2+)</name>
        <dbReference type="ChEBI" id="CHEBI:29105"/>
    </cofactor>
    <text evidence="8">Binds 2 zinc ions per subunit.</text>
</comment>
<dbReference type="InterPro" id="IPR005259">
    <property type="entry name" value="PriA"/>
</dbReference>
<feature type="binding site" evidence="8">
    <location>
        <position position="381"/>
    </location>
    <ligand>
        <name>Zn(2+)</name>
        <dbReference type="ChEBI" id="CHEBI:29105"/>
        <label>1</label>
    </ligand>
</feature>
<dbReference type="GO" id="GO:0008270">
    <property type="term" value="F:zinc ion binding"/>
    <property type="evidence" value="ECO:0007669"/>
    <property type="project" value="UniProtKB-UniRule"/>
</dbReference>
<evidence type="ECO:0000256" key="9">
    <source>
        <dbReference type="SAM" id="MobiDB-lite"/>
    </source>
</evidence>
<dbReference type="KEGG" id="srt:Srot_2292"/>
<comment type="subunit">
    <text evidence="8">Component of the replication restart primosome.</text>
</comment>
<keyword evidence="12" id="KW-1185">Reference proteome</keyword>
<dbReference type="GO" id="GO:1990077">
    <property type="term" value="C:primosome complex"/>
    <property type="evidence" value="ECO:0007669"/>
    <property type="project" value="UniProtKB-UniRule"/>
</dbReference>
<feature type="binding site" evidence="8">
    <location>
        <position position="422"/>
    </location>
    <ligand>
        <name>Zn(2+)</name>
        <dbReference type="ChEBI" id="CHEBI:29105"/>
        <label>1</label>
    </ligand>
</feature>
<accession>D6ZAK6</accession>
<keyword evidence="1 8" id="KW-0639">Primosome</keyword>
<protein>
    <recommendedName>
        <fullName evidence="8">Probable replication restart protein PriA</fullName>
    </recommendedName>
    <alternativeName>
        <fullName evidence="8">Putative ATP-dependent DNA helicase PriA</fullName>
    </alternativeName>
</protein>
<name>D6ZAK6_SEGRD</name>
<comment type="similarity">
    <text evidence="8">Belongs to the helicase family. PriA subfamily.</text>
</comment>
<dbReference type="AlphaFoldDB" id="D6ZAK6"/>
<dbReference type="Pfam" id="PF17764">
    <property type="entry name" value="PriA_3primeBD"/>
    <property type="match status" value="1"/>
</dbReference>
<keyword evidence="7 8" id="KW-0238">DNA-binding</keyword>
<evidence type="ECO:0000256" key="7">
    <source>
        <dbReference type="ARBA" id="ARBA00023125"/>
    </source>
</evidence>
<evidence type="ECO:0000256" key="6">
    <source>
        <dbReference type="ARBA" id="ARBA00022840"/>
    </source>
</evidence>
<dbReference type="Proteomes" id="UP000002247">
    <property type="component" value="Chromosome"/>
</dbReference>
<dbReference type="GO" id="GO:0006302">
    <property type="term" value="P:double-strand break repair"/>
    <property type="evidence" value="ECO:0007669"/>
    <property type="project" value="InterPro"/>
</dbReference>
<dbReference type="InterPro" id="IPR027417">
    <property type="entry name" value="P-loop_NTPase"/>
</dbReference>
<dbReference type="GO" id="GO:0006269">
    <property type="term" value="P:DNA replication, synthesis of primer"/>
    <property type="evidence" value="ECO:0007669"/>
    <property type="project" value="UniProtKB-KW"/>
</dbReference>
<dbReference type="STRING" id="640132.Srot_2292"/>
<evidence type="ECO:0000256" key="4">
    <source>
        <dbReference type="ARBA" id="ARBA00022741"/>
    </source>
</evidence>
<evidence type="ECO:0000256" key="8">
    <source>
        <dbReference type="HAMAP-Rule" id="MF_00983"/>
    </source>
</evidence>
<dbReference type="Gene3D" id="3.40.50.300">
    <property type="entry name" value="P-loop containing nucleotide triphosphate hydrolases"/>
    <property type="match status" value="1"/>
</dbReference>
<keyword evidence="4 8" id="KW-0547">Nucleotide-binding</keyword>